<dbReference type="GO" id="GO:0042613">
    <property type="term" value="C:MHC class II protein complex"/>
    <property type="evidence" value="ECO:0007669"/>
    <property type="project" value="InterPro"/>
</dbReference>
<dbReference type="GO" id="GO:0006955">
    <property type="term" value="P:immune response"/>
    <property type="evidence" value="ECO:0007669"/>
    <property type="project" value="InterPro"/>
</dbReference>
<evidence type="ECO:0000256" key="1">
    <source>
        <dbReference type="ARBA" id="ARBA00023157"/>
    </source>
</evidence>
<dbReference type="SMART" id="SM00921">
    <property type="entry name" value="MHC_II_beta"/>
    <property type="match status" value="1"/>
</dbReference>
<dbReference type="EMBL" id="VWZV01002141">
    <property type="protein sequence ID" value="NXI08147.1"/>
    <property type="molecule type" value="Genomic_DNA"/>
</dbReference>
<evidence type="ECO:0000313" key="4">
    <source>
        <dbReference type="EMBL" id="NXI08147.1"/>
    </source>
</evidence>
<dbReference type="PANTHER" id="PTHR19944:SF99">
    <property type="entry name" value="HLA CLASS II HISTOCOMPATIBILITY ANTIGEN, DRB1 BETA CHAIN"/>
    <property type="match status" value="1"/>
</dbReference>
<dbReference type="Pfam" id="PF00969">
    <property type="entry name" value="MHC_II_beta"/>
    <property type="match status" value="1"/>
</dbReference>
<dbReference type="Gene3D" id="3.10.320.10">
    <property type="entry name" value="Class II Histocompatibility Antigen, M Beta Chain, Chain B, domain 1"/>
    <property type="match status" value="1"/>
</dbReference>
<dbReference type="InterPro" id="IPR014745">
    <property type="entry name" value="MHC_II_a/b_N"/>
</dbReference>
<feature type="domain" description="MHC class II beta chain N-terminal" evidence="3">
    <location>
        <begin position="20"/>
        <end position="94"/>
    </location>
</feature>
<evidence type="ECO:0000256" key="2">
    <source>
        <dbReference type="ARBA" id="ARBA00023180"/>
    </source>
</evidence>
<dbReference type="InterPro" id="IPR050160">
    <property type="entry name" value="MHC/Immunoglobulin"/>
</dbReference>
<name>A0A7K9Q937_IRECY</name>
<keyword evidence="1" id="KW-1015">Disulfide bond</keyword>
<feature type="non-terminal residue" evidence="4">
    <location>
        <position position="1"/>
    </location>
</feature>
<dbReference type="SUPFAM" id="SSF54452">
    <property type="entry name" value="MHC antigen-recognition domain"/>
    <property type="match status" value="1"/>
</dbReference>
<evidence type="ECO:0000259" key="3">
    <source>
        <dbReference type="SMART" id="SM00921"/>
    </source>
</evidence>
<dbReference type="InterPro" id="IPR011162">
    <property type="entry name" value="MHC_I/II-like_Ag-recog"/>
</dbReference>
<evidence type="ECO:0000313" key="5">
    <source>
        <dbReference type="Proteomes" id="UP000530962"/>
    </source>
</evidence>
<dbReference type="GO" id="GO:0019882">
    <property type="term" value="P:antigen processing and presentation"/>
    <property type="evidence" value="ECO:0007669"/>
    <property type="project" value="InterPro"/>
</dbReference>
<keyword evidence="5" id="KW-1185">Reference proteome</keyword>
<protein>
    <submittedName>
        <fullName evidence="4">HB2L protein</fullName>
    </submittedName>
</protein>
<reference evidence="4 5" key="1">
    <citation type="submission" date="2019-09" db="EMBL/GenBank/DDBJ databases">
        <title>Bird 10,000 Genomes (B10K) Project - Family phase.</title>
        <authorList>
            <person name="Zhang G."/>
        </authorList>
    </citation>
    <scope>NUCLEOTIDE SEQUENCE [LARGE SCALE GENOMIC DNA]</scope>
    <source>
        <strain evidence="4">B10K-DU-001-26</strain>
        <tissue evidence="4">Muscle</tissue>
    </source>
</reference>
<gene>
    <name evidence="4" type="primary">Hb2l_0</name>
    <name evidence="4" type="ORF">IRECYA_R02837</name>
</gene>
<accession>A0A7K9Q937</accession>
<dbReference type="InterPro" id="IPR000353">
    <property type="entry name" value="MHC_II_b_N"/>
</dbReference>
<feature type="non-terminal residue" evidence="4">
    <location>
        <position position="115"/>
    </location>
</feature>
<keyword evidence="2" id="KW-0325">Glycoprotein</keyword>
<proteinExistence type="predicted"/>
<comment type="caution">
    <text evidence="4">The sequence shown here is derived from an EMBL/GenBank/DDBJ whole genome shotgun (WGS) entry which is preliminary data.</text>
</comment>
<organism evidence="4 5">
    <name type="scientific">Irena cyanogastra</name>
    <name type="common">Philippine fairy-bluebird</name>
    <dbReference type="NCBI Taxonomy" id="175120"/>
    <lineage>
        <taxon>Eukaryota</taxon>
        <taxon>Metazoa</taxon>
        <taxon>Chordata</taxon>
        <taxon>Craniata</taxon>
        <taxon>Vertebrata</taxon>
        <taxon>Euteleostomi</taxon>
        <taxon>Archelosauria</taxon>
        <taxon>Archosauria</taxon>
        <taxon>Dinosauria</taxon>
        <taxon>Saurischia</taxon>
        <taxon>Theropoda</taxon>
        <taxon>Coelurosauria</taxon>
        <taxon>Aves</taxon>
        <taxon>Neognathae</taxon>
        <taxon>Neoaves</taxon>
        <taxon>Telluraves</taxon>
        <taxon>Australaves</taxon>
        <taxon>Passeriformes</taxon>
        <taxon>Corvoidea</taxon>
        <taxon>Irenidae</taxon>
        <taxon>Irena</taxon>
    </lineage>
</organism>
<dbReference type="AlphaFoldDB" id="A0A7K9Q937"/>
<dbReference type="Proteomes" id="UP000530962">
    <property type="component" value="Unassembled WGS sequence"/>
</dbReference>
<dbReference type="PANTHER" id="PTHR19944">
    <property type="entry name" value="MHC CLASS II-RELATED"/>
    <property type="match status" value="1"/>
</dbReference>
<sequence length="115" mass="13512">GAPPYVCPVPTGVFQWMVKFECHFINGTEKVRYVVRPIYNRQQYAMFDSDVGHFVGYTPQGEKEARYFNTNPKSLEYYRTAVDWFCRVSYEVSTPFLTERRVTPSPFQSLLVYSQ</sequence>